<dbReference type="Proteomes" id="UP000259030">
    <property type="component" value="Plasmid pDFI3"/>
</dbReference>
<sequence>MQHVYFPTAHHQYATRLVFGDTEDLQLVRDTYTPPETRPEYQRQLRQLEHEAARRGLGRDQRRIVAGLKVTPLHTFTIPVLITDLTRLPDGVHATFLCVDQDVAQVHSSVILDAQGRPRAPVAQGE</sequence>
<reference evidence="1 2" key="1">
    <citation type="submission" date="2017-05" db="EMBL/GenBank/DDBJ databases">
        <title>The complete genome sequence of Deinococcus ficus isolated from the rhizosphere of the Ficus religiosa L. in Taiwan.</title>
        <authorList>
            <person name="Wu K.-M."/>
            <person name="Liao T.-L."/>
            <person name="Liu Y.-M."/>
            <person name="Young C.-C."/>
            <person name="Tsai S.-F."/>
        </authorList>
    </citation>
    <scope>NUCLEOTIDE SEQUENCE [LARGE SCALE GENOMIC DNA]</scope>
    <source>
        <strain evidence="1 2">CC-FR2-10</strain>
        <plasmid evidence="2">pdfi3</plasmid>
    </source>
</reference>
<gene>
    <name evidence="1" type="ORF">DFI_18415</name>
</gene>
<name>A0A221T2Q0_9DEIO</name>
<dbReference type="AlphaFoldDB" id="A0A221T2Q0"/>
<evidence type="ECO:0000313" key="1">
    <source>
        <dbReference type="EMBL" id="ASN83175.1"/>
    </source>
</evidence>
<geneLocation type="plasmid" evidence="2">
    <name>pdfi3</name>
</geneLocation>
<keyword evidence="1" id="KW-0614">Plasmid</keyword>
<dbReference type="EMBL" id="CP021084">
    <property type="protein sequence ID" value="ASN83175.1"/>
    <property type="molecule type" value="Genomic_DNA"/>
</dbReference>
<proteinExistence type="predicted"/>
<dbReference type="RefSeq" id="WP_027464359.1">
    <property type="nucleotide sequence ID" value="NZ_CP021084.1"/>
</dbReference>
<dbReference type="KEGG" id="dfc:DFI_18415"/>
<protein>
    <submittedName>
        <fullName evidence="1">Uncharacterized protein</fullName>
    </submittedName>
</protein>
<organism evidence="1 2">
    <name type="scientific">Deinococcus ficus</name>
    <dbReference type="NCBI Taxonomy" id="317577"/>
    <lineage>
        <taxon>Bacteria</taxon>
        <taxon>Thermotogati</taxon>
        <taxon>Deinococcota</taxon>
        <taxon>Deinococci</taxon>
        <taxon>Deinococcales</taxon>
        <taxon>Deinococcaceae</taxon>
        <taxon>Deinococcus</taxon>
    </lineage>
</organism>
<evidence type="ECO:0000313" key="2">
    <source>
        <dbReference type="Proteomes" id="UP000259030"/>
    </source>
</evidence>
<accession>A0A221T2Q0</accession>
<keyword evidence="2" id="KW-1185">Reference proteome</keyword>